<evidence type="ECO:0000256" key="12">
    <source>
        <dbReference type="SAM" id="MobiDB-lite"/>
    </source>
</evidence>
<dbReference type="InterPro" id="IPR045085">
    <property type="entry name" value="HLD_clamp_pol_III_gamma_tau"/>
</dbReference>
<evidence type="ECO:0000256" key="10">
    <source>
        <dbReference type="ARBA" id="ARBA00022932"/>
    </source>
</evidence>
<comment type="similarity">
    <text evidence="1">Belongs to the DnaX/STICHEL family.</text>
</comment>
<feature type="region of interest" description="Disordered" evidence="12">
    <location>
        <begin position="523"/>
        <end position="715"/>
    </location>
</feature>
<dbReference type="SUPFAM" id="SSF52540">
    <property type="entry name" value="P-loop containing nucleoside triphosphate hydrolases"/>
    <property type="match status" value="1"/>
</dbReference>
<dbReference type="PANTHER" id="PTHR11669">
    <property type="entry name" value="REPLICATION FACTOR C / DNA POLYMERASE III GAMMA-TAU SUBUNIT"/>
    <property type="match status" value="1"/>
</dbReference>
<evidence type="ECO:0000256" key="11">
    <source>
        <dbReference type="ARBA" id="ARBA00049244"/>
    </source>
</evidence>
<evidence type="ECO:0000313" key="15">
    <source>
        <dbReference type="Proteomes" id="UP001304683"/>
    </source>
</evidence>
<evidence type="ECO:0000256" key="3">
    <source>
        <dbReference type="ARBA" id="ARBA00022679"/>
    </source>
</evidence>
<dbReference type="Gene3D" id="1.20.272.10">
    <property type="match status" value="1"/>
</dbReference>
<evidence type="ECO:0000256" key="5">
    <source>
        <dbReference type="ARBA" id="ARBA00022705"/>
    </source>
</evidence>
<dbReference type="CDD" id="cd18137">
    <property type="entry name" value="HLD_clamp_pol_III_gamma_tau"/>
    <property type="match status" value="1"/>
</dbReference>
<keyword evidence="10" id="KW-0239">DNA-directed DNA polymerase</keyword>
<accession>A0ABZ0QNQ8</accession>
<dbReference type="Gene3D" id="1.10.8.60">
    <property type="match status" value="1"/>
</dbReference>
<evidence type="ECO:0000256" key="9">
    <source>
        <dbReference type="ARBA" id="ARBA00022840"/>
    </source>
</evidence>
<dbReference type="InterPro" id="IPR003593">
    <property type="entry name" value="AAA+_ATPase"/>
</dbReference>
<keyword evidence="3 14" id="KW-0808">Transferase</keyword>
<keyword evidence="7" id="KW-0547">Nucleotide-binding</keyword>
<keyword evidence="8" id="KW-0862">Zinc</keyword>
<dbReference type="EMBL" id="CP132508">
    <property type="protein sequence ID" value="WPD19126.1"/>
    <property type="molecule type" value="Genomic_DNA"/>
</dbReference>
<dbReference type="CDD" id="cd00009">
    <property type="entry name" value="AAA"/>
    <property type="match status" value="1"/>
</dbReference>
<dbReference type="InterPro" id="IPR050238">
    <property type="entry name" value="DNA_Rep/Repair_Clamp_Loader"/>
</dbReference>
<evidence type="ECO:0000256" key="2">
    <source>
        <dbReference type="ARBA" id="ARBA00012417"/>
    </source>
</evidence>
<dbReference type="Pfam" id="PF22608">
    <property type="entry name" value="DNAX_ATPase_lid"/>
    <property type="match status" value="1"/>
</dbReference>
<keyword evidence="9" id="KW-0067">ATP-binding</keyword>
<organism evidence="14 15">
    <name type="scientific">Thermaerobacter composti</name>
    <dbReference type="NCBI Taxonomy" id="554949"/>
    <lineage>
        <taxon>Bacteria</taxon>
        <taxon>Bacillati</taxon>
        <taxon>Bacillota</taxon>
        <taxon>Clostridia</taxon>
        <taxon>Eubacteriales</taxon>
        <taxon>Clostridiales Family XVII. Incertae Sedis</taxon>
        <taxon>Thermaerobacter</taxon>
    </lineage>
</organism>
<evidence type="ECO:0000259" key="13">
    <source>
        <dbReference type="SMART" id="SM00382"/>
    </source>
</evidence>
<evidence type="ECO:0000256" key="8">
    <source>
        <dbReference type="ARBA" id="ARBA00022833"/>
    </source>
</evidence>
<keyword evidence="4 14" id="KW-0548">Nucleotidyltransferase</keyword>
<evidence type="ECO:0000256" key="6">
    <source>
        <dbReference type="ARBA" id="ARBA00022723"/>
    </source>
</evidence>
<feature type="compositionally biased region" description="Low complexity" evidence="12">
    <location>
        <begin position="534"/>
        <end position="562"/>
    </location>
</feature>
<keyword evidence="6" id="KW-0479">Metal-binding</keyword>
<keyword evidence="15" id="KW-1185">Reference proteome</keyword>
<name>A0ABZ0QNQ8_9FIRM</name>
<feature type="compositionally biased region" description="Gly residues" evidence="12">
    <location>
        <begin position="523"/>
        <end position="533"/>
    </location>
</feature>
<evidence type="ECO:0000313" key="14">
    <source>
        <dbReference type="EMBL" id="WPD19126.1"/>
    </source>
</evidence>
<feature type="region of interest" description="Disordered" evidence="12">
    <location>
        <begin position="367"/>
        <end position="435"/>
    </location>
</feature>
<dbReference type="SUPFAM" id="SSF48019">
    <property type="entry name" value="post-AAA+ oligomerization domain-like"/>
    <property type="match status" value="1"/>
</dbReference>
<dbReference type="InterPro" id="IPR012763">
    <property type="entry name" value="DNA_pol_III_sug/sutau_N"/>
</dbReference>
<comment type="catalytic activity">
    <reaction evidence="11">
        <text>DNA(n) + a 2'-deoxyribonucleoside 5'-triphosphate = DNA(n+1) + diphosphate</text>
        <dbReference type="Rhea" id="RHEA:22508"/>
        <dbReference type="Rhea" id="RHEA-COMP:17339"/>
        <dbReference type="Rhea" id="RHEA-COMP:17340"/>
        <dbReference type="ChEBI" id="CHEBI:33019"/>
        <dbReference type="ChEBI" id="CHEBI:61560"/>
        <dbReference type="ChEBI" id="CHEBI:173112"/>
        <dbReference type="EC" id="2.7.7.7"/>
    </reaction>
</comment>
<evidence type="ECO:0000256" key="4">
    <source>
        <dbReference type="ARBA" id="ARBA00022695"/>
    </source>
</evidence>
<evidence type="ECO:0000256" key="7">
    <source>
        <dbReference type="ARBA" id="ARBA00022741"/>
    </source>
</evidence>
<feature type="compositionally biased region" description="Low complexity" evidence="12">
    <location>
        <begin position="660"/>
        <end position="690"/>
    </location>
</feature>
<protein>
    <recommendedName>
        <fullName evidence="2">DNA-directed DNA polymerase</fullName>
        <ecNumber evidence="2">2.7.7.7</ecNumber>
    </recommendedName>
</protein>
<sequence length="748" mass="77541">MSQPYQALYRTWRPQRFDGVVGQQHVVRTLANALRTGRVAHAYLFAGPRGTGKTSVAKLLAKAVNCLAPDGVEPCNRCDVCREINDGSTMDVLEIDAASNRGIDEIRELRERVRYAPARARYKVYIIDEVHMLTTEAFNALLKTLEEPPAHAIFILATTEPHRLPATIVSRCQRFDFHRLTPEQIVQRLQAVCDAMGVEAEPAALRLVARLAEGGLRDALSLLDQCLAMVGDRLEASAVVDLLGLAPGEGILALCRAVVEGDVGAGLRAVADLSSRGVDLAQALRDWMACWRDLLALRSGLGAEHLLYAGPDLAEALASLASSLDDETALACFDALSEGESLLRWTGQPRLALEAALIRAVGERSTRAAGSSPEAAAEGAHREPSAAGAPSGRDQQGRTGADAAGAEDGPRPVVPSGDAGPIAPDQEGTGAGGADDAPAAVLAARWQAFLRSLRRRREWTALHALLRTAGQPRAAGDVLELPFAQPGMARTAEVKVPQLRRAIEAFLGTPVPVRVIVEAGGSDVRGGSGGGQGAASPAGGAAAGPSPRAAADAQRPRAPAAGEPRDGGDRRRGERSPGDEPGDDPGDRDEPAGATAPPPQDANGGQEPAPPTPGAAAQGAAPPASAASGDRDAGGRGKAAPTASAEPARRGVGVPAPASGGDAPRPATGAAAPGMAADARETAPAAADDGPAGGGASMERRREPDPPDLDDVQKAAWELFGGQWIPVKEEWRRELRPHGQRGQDAETA</sequence>
<dbReference type="EC" id="2.7.7.7" evidence="2"/>
<gene>
    <name evidence="14" type="primary">dnaX</name>
    <name evidence="14" type="ORF">Q5761_00100</name>
</gene>
<feature type="compositionally biased region" description="Basic and acidic residues" evidence="12">
    <location>
        <begin position="563"/>
        <end position="578"/>
    </location>
</feature>
<reference evidence="14 15" key="1">
    <citation type="submission" date="2023-08" db="EMBL/GenBank/DDBJ databases">
        <title>Genome sequence of Thermaerobacter compostii strain Ins1, a spore-forming filamentous bacterium isolated from a deep geothermal reservoir.</title>
        <authorList>
            <person name="Bregnard D."/>
            <person name="Gonzalez D."/>
            <person name="Junier P."/>
        </authorList>
    </citation>
    <scope>NUCLEOTIDE SEQUENCE [LARGE SCALE GENOMIC DNA]</scope>
    <source>
        <strain evidence="14 15">Ins1</strain>
    </source>
</reference>
<feature type="compositionally biased region" description="Low complexity" evidence="12">
    <location>
        <begin position="368"/>
        <end position="378"/>
    </location>
</feature>
<dbReference type="SMART" id="SM00382">
    <property type="entry name" value="AAA"/>
    <property type="match status" value="1"/>
</dbReference>
<dbReference type="InterPro" id="IPR001270">
    <property type="entry name" value="ClpA/B"/>
</dbReference>
<feature type="compositionally biased region" description="Low complexity" evidence="12">
    <location>
        <begin position="614"/>
        <end position="628"/>
    </location>
</feature>
<dbReference type="InterPro" id="IPR022754">
    <property type="entry name" value="DNA_pol_III_gamma-3"/>
</dbReference>
<dbReference type="Pfam" id="PF12169">
    <property type="entry name" value="DNA_pol3_gamma3"/>
    <property type="match status" value="1"/>
</dbReference>
<feature type="domain" description="AAA+ ATPase" evidence="13">
    <location>
        <begin position="39"/>
        <end position="181"/>
    </location>
</feature>
<keyword evidence="5" id="KW-0235">DNA replication</keyword>
<dbReference type="PRINTS" id="PR00300">
    <property type="entry name" value="CLPPROTEASEA"/>
</dbReference>
<dbReference type="NCBIfam" id="TIGR02397">
    <property type="entry name" value="dnaX_nterm"/>
    <property type="match status" value="1"/>
</dbReference>
<evidence type="ECO:0000256" key="1">
    <source>
        <dbReference type="ARBA" id="ARBA00006360"/>
    </source>
</evidence>
<dbReference type="InterPro" id="IPR027417">
    <property type="entry name" value="P-loop_NTPase"/>
</dbReference>
<dbReference type="RefSeq" id="WP_318750739.1">
    <property type="nucleotide sequence ID" value="NZ_CP132508.1"/>
</dbReference>
<dbReference type="PANTHER" id="PTHR11669:SF0">
    <property type="entry name" value="PROTEIN STICHEL-LIKE 2"/>
    <property type="match status" value="1"/>
</dbReference>
<dbReference type="InterPro" id="IPR008921">
    <property type="entry name" value="DNA_pol3_clamp-load_cplx_C"/>
</dbReference>
<dbReference type="Pfam" id="PF13177">
    <property type="entry name" value="DNA_pol3_delta2"/>
    <property type="match status" value="1"/>
</dbReference>
<dbReference type="Gene3D" id="3.40.50.300">
    <property type="entry name" value="P-loop containing nucleotide triphosphate hydrolases"/>
    <property type="match status" value="1"/>
</dbReference>
<dbReference type="Proteomes" id="UP001304683">
    <property type="component" value="Chromosome"/>
</dbReference>
<proteinExistence type="inferred from homology"/>
<dbReference type="NCBIfam" id="NF004046">
    <property type="entry name" value="PRK05563.1"/>
    <property type="match status" value="1"/>
</dbReference>
<dbReference type="GO" id="GO:0003887">
    <property type="term" value="F:DNA-directed DNA polymerase activity"/>
    <property type="evidence" value="ECO:0007669"/>
    <property type="project" value="UniProtKB-EC"/>
</dbReference>